<gene>
    <name evidence="2" type="ORF">EB233_27610</name>
</gene>
<keyword evidence="2" id="KW-0489">Methyltransferase</keyword>
<accession>A0A6M7UPM2</accession>
<dbReference type="InterPro" id="IPR052514">
    <property type="entry name" value="SAM-dependent_MTase"/>
</dbReference>
<evidence type="ECO:0000259" key="1">
    <source>
        <dbReference type="Pfam" id="PF05050"/>
    </source>
</evidence>
<reference evidence="2 3" key="1">
    <citation type="submission" date="2018-10" db="EMBL/GenBank/DDBJ databases">
        <authorList>
            <person name="Perry B.J."/>
            <person name="Sullivan J.T."/>
            <person name="Murphy R.J.T."/>
            <person name="Ramsay J.P."/>
            <person name="Ronson C.W."/>
        </authorList>
    </citation>
    <scope>NUCLEOTIDE SEQUENCE [LARGE SCALE GENOMIC DNA]</scope>
    <source>
        <strain evidence="2 3">NZP2014</strain>
    </source>
</reference>
<dbReference type="EMBL" id="CP033361">
    <property type="protein sequence ID" value="QKC78802.1"/>
    <property type="molecule type" value="Genomic_DNA"/>
</dbReference>
<name>A0A6M7UPM2_9HYPH</name>
<organism evidence="2 3">
    <name type="scientific">Mesorhizobium erdmanii</name>
    <dbReference type="NCBI Taxonomy" id="1777866"/>
    <lineage>
        <taxon>Bacteria</taxon>
        <taxon>Pseudomonadati</taxon>
        <taxon>Pseudomonadota</taxon>
        <taxon>Alphaproteobacteria</taxon>
        <taxon>Hyphomicrobiales</taxon>
        <taxon>Phyllobacteriaceae</taxon>
        <taxon>Mesorhizobium</taxon>
    </lineage>
</organism>
<sequence length="396" mass="44150">MSLCLRPVHRCVLVYGKNSKCAYTLAGSSEGLIMGANANRTSQVFTSHGTRVFVDTSSGEVRHGAFERSPSNIVLVQLGSQAYLRFVDSGIEKEIMYLAGYSAIVGSNKLVDFDDINVISGNMFNIVSINEREFGLEQNGTFLCAETDGRITLSRPACETWERFHFRQDASESSGTIISHRIDGKIVSFFISNSMDYVQSFLMRGDFYERDELDLIKRLSPPGKVFVDVGANIGNHSIFVSKFCSPSEVIVFEPNPKAIEILRINLALNGCTNVNLAYLGLALSSESNFADVFYPISNNMGQAQMLKADHGVIKCLPGDLFLRHKPVGFIKIDVEGAEFDVLKGIEETVEVWRPGILIEVWPERHQELFSWCDTFRYAVQETFPLGNNFFLTPIEG</sequence>
<protein>
    <submittedName>
        <fullName evidence="2">FkbM family methyltransferase</fullName>
    </submittedName>
</protein>
<keyword evidence="3" id="KW-1185">Reference proteome</keyword>
<dbReference type="SUPFAM" id="SSF53335">
    <property type="entry name" value="S-adenosyl-L-methionine-dependent methyltransferases"/>
    <property type="match status" value="1"/>
</dbReference>
<dbReference type="InterPro" id="IPR006342">
    <property type="entry name" value="FkbM_mtfrase"/>
</dbReference>
<proteinExistence type="predicted"/>
<dbReference type="Gene3D" id="3.40.50.150">
    <property type="entry name" value="Vaccinia Virus protein VP39"/>
    <property type="match status" value="1"/>
</dbReference>
<feature type="domain" description="Methyltransferase FkbM" evidence="1">
    <location>
        <begin position="228"/>
        <end position="362"/>
    </location>
</feature>
<dbReference type="InterPro" id="IPR029063">
    <property type="entry name" value="SAM-dependent_MTases_sf"/>
</dbReference>
<dbReference type="PANTHER" id="PTHR34203">
    <property type="entry name" value="METHYLTRANSFERASE, FKBM FAMILY PROTEIN"/>
    <property type="match status" value="1"/>
</dbReference>
<dbReference type="Pfam" id="PF05050">
    <property type="entry name" value="Methyltransf_21"/>
    <property type="match status" value="1"/>
</dbReference>
<evidence type="ECO:0000313" key="2">
    <source>
        <dbReference type="EMBL" id="QKC78802.1"/>
    </source>
</evidence>
<dbReference type="PANTHER" id="PTHR34203:SF15">
    <property type="entry name" value="SLL1173 PROTEIN"/>
    <property type="match status" value="1"/>
</dbReference>
<dbReference type="GO" id="GO:0032259">
    <property type="term" value="P:methylation"/>
    <property type="evidence" value="ECO:0007669"/>
    <property type="project" value="UniProtKB-KW"/>
</dbReference>
<dbReference type="GO" id="GO:0008168">
    <property type="term" value="F:methyltransferase activity"/>
    <property type="evidence" value="ECO:0007669"/>
    <property type="project" value="UniProtKB-KW"/>
</dbReference>
<dbReference type="Proteomes" id="UP000503339">
    <property type="component" value="Chromosome"/>
</dbReference>
<dbReference type="NCBIfam" id="TIGR01444">
    <property type="entry name" value="fkbM_fam"/>
    <property type="match status" value="1"/>
</dbReference>
<dbReference type="AlphaFoldDB" id="A0A6M7UPM2"/>
<keyword evidence="2" id="KW-0808">Transferase</keyword>
<dbReference type="KEGG" id="merd:EB233_27610"/>
<evidence type="ECO:0000313" key="3">
    <source>
        <dbReference type="Proteomes" id="UP000503339"/>
    </source>
</evidence>